<protein>
    <submittedName>
        <fullName evidence="1">Uncharacterized protein</fullName>
    </submittedName>
</protein>
<proteinExistence type="predicted"/>
<dbReference type="EMBL" id="CM017629">
    <property type="protein sequence ID" value="TYH63861.1"/>
    <property type="molecule type" value="Genomic_DNA"/>
</dbReference>
<keyword evidence="2" id="KW-1185">Reference proteome</keyword>
<dbReference type="AlphaFoldDB" id="A0A5D2K9K0"/>
<reference evidence="1 2" key="1">
    <citation type="submission" date="2019-07" db="EMBL/GenBank/DDBJ databases">
        <title>WGS assembly of Gossypium tomentosum.</title>
        <authorList>
            <person name="Chen Z.J."/>
            <person name="Sreedasyam A."/>
            <person name="Ando A."/>
            <person name="Song Q."/>
            <person name="De L."/>
            <person name="Hulse-Kemp A."/>
            <person name="Ding M."/>
            <person name="Ye W."/>
            <person name="Kirkbride R."/>
            <person name="Jenkins J."/>
            <person name="Plott C."/>
            <person name="Lovell J."/>
            <person name="Lin Y.-M."/>
            <person name="Vaughn R."/>
            <person name="Liu B."/>
            <person name="Li W."/>
            <person name="Simpson S."/>
            <person name="Scheffler B."/>
            <person name="Saski C."/>
            <person name="Grover C."/>
            <person name="Hu G."/>
            <person name="Conover J."/>
            <person name="Carlson J."/>
            <person name="Shu S."/>
            <person name="Boston L."/>
            <person name="Williams M."/>
            <person name="Peterson D."/>
            <person name="Mcgee K."/>
            <person name="Jones D."/>
            <person name="Wendel J."/>
            <person name="Stelly D."/>
            <person name="Grimwood J."/>
            <person name="Schmutz J."/>
        </authorList>
    </citation>
    <scope>NUCLEOTIDE SEQUENCE [LARGE SCALE GENOMIC DNA]</scope>
    <source>
        <strain evidence="1">7179.01</strain>
    </source>
</reference>
<evidence type="ECO:0000313" key="1">
    <source>
        <dbReference type="EMBL" id="TYH63861.1"/>
    </source>
</evidence>
<sequence>MVFAPQPPFLCRSPNSKQITMNEGAQRRCVLEETCATCAWRAERGRLLRRVWGATADCCVWGVHDVRVAAVNHCLGLDWDLGFGLVIGALLGQM</sequence>
<evidence type="ECO:0000313" key="2">
    <source>
        <dbReference type="Proteomes" id="UP000322667"/>
    </source>
</evidence>
<gene>
    <name evidence="1" type="ORF">ES332_D07G225000v1</name>
</gene>
<organism evidence="1 2">
    <name type="scientific">Gossypium tomentosum</name>
    <name type="common">Hawaiian cotton</name>
    <name type="synonym">Gossypium sandvicense</name>
    <dbReference type="NCBI Taxonomy" id="34277"/>
    <lineage>
        <taxon>Eukaryota</taxon>
        <taxon>Viridiplantae</taxon>
        <taxon>Streptophyta</taxon>
        <taxon>Embryophyta</taxon>
        <taxon>Tracheophyta</taxon>
        <taxon>Spermatophyta</taxon>
        <taxon>Magnoliopsida</taxon>
        <taxon>eudicotyledons</taxon>
        <taxon>Gunneridae</taxon>
        <taxon>Pentapetalae</taxon>
        <taxon>rosids</taxon>
        <taxon>malvids</taxon>
        <taxon>Malvales</taxon>
        <taxon>Malvaceae</taxon>
        <taxon>Malvoideae</taxon>
        <taxon>Gossypium</taxon>
    </lineage>
</organism>
<name>A0A5D2K9K0_GOSTO</name>
<accession>A0A5D2K9K0</accession>
<dbReference type="Proteomes" id="UP000322667">
    <property type="component" value="Chromosome D07"/>
</dbReference>